<dbReference type="GO" id="GO:0008233">
    <property type="term" value="F:peptidase activity"/>
    <property type="evidence" value="ECO:0007669"/>
    <property type="project" value="UniProtKB-KW"/>
</dbReference>
<gene>
    <name evidence="4" type="ORF">S01H1_84036</name>
</gene>
<keyword evidence="3" id="KW-0378">Hydrolase</keyword>
<evidence type="ECO:0000256" key="1">
    <source>
        <dbReference type="ARBA" id="ARBA00022670"/>
    </source>
</evidence>
<comment type="caution">
    <text evidence="4">The sequence shown here is derived from an EMBL/GenBank/DDBJ whole genome shotgun (WGS) entry which is preliminary data.</text>
</comment>
<dbReference type="PANTHER" id="PTHR43270:SF12">
    <property type="entry name" value="SUCCINYL-DIAMINOPIMELATE DESUCCINYLASE"/>
    <property type="match status" value="1"/>
</dbReference>
<evidence type="ECO:0000313" key="4">
    <source>
        <dbReference type="EMBL" id="GAG50003.1"/>
    </source>
</evidence>
<dbReference type="SUPFAM" id="SSF53187">
    <property type="entry name" value="Zn-dependent exopeptidases"/>
    <property type="match status" value="1"/>
</dbReference>
<dbReference type="InterPro" id="IPR002933">
    <property type="entry name" value="Peptidase_M20"/>
</dbReference>
<dbReference type="EMBL" id="BARS01057273">
    <property type="protein sequence ID" value="GAG50003.1"/>
    <property type="molecule type" value="Genomic_DNA"/>
</dbReference>
<protein>
    <submittedName>
        <fullName evidence="4">Uncharacterized protein</fullName>
    </submittedName>
</protein>
<sequence>GVVDDKAGILLHTAALRAWLETQGELPIHVKVIVEGEEETGSAHLADFLRLHRERLDADVLVLSDTQNLATGLPSLTTALRGMVAVDVHVRALDHPIHSGMWGGPIPDAATALATLLARLSDAAGEIAVPGIDDDVPVLDPEERAR</sequence>
<accession>X0YNH2</accession>
<feature type="non-terminal residue" evidence="4">
    <location>
        <position position="146"/>
    </location>
</feature>
<feature type="non-terminal residue" evidence="4">
    <location>
        <position position="1"/>
    </location>
</feature>
<dbReference type="Pfam" id="PF01546">
    <property type="entry name" value="Peptidase_M20"/>
    <property type="match status" value="1"/>
</dbReference>
<dbReference type="GO" id="GO:0046872">
    <property type="term" value="F:metal ion binding"/>
    <property type="evidence" value="ECO:0007669"/>
    <property type="project" value="UniProtKB-KW"/>
</dbReference>
<proteinExistence type="predicted"/>
<evidence type="ECO:0000256" key="3">
    <source>
        <dbReference type="ARBA" id="ARBA00022801"/>
    </source>
</evidence>
<organism evidence="4">
    <name type="scientific">marine sediment metagenome</name>
    <dbReference type="NCBI Taxonomy" id="412755"/>
    <lineage>
        <taxon>unclassified sequences</taxon>
        <taxon>metagenomes</taxon>
        <taxon>ecological metagenomes</taxon>
    </lineage>
</organism>
<keyword evidence="2" id="KW-0479">Metal-binding</keyword>
<dbReference type="Gene3D" id="3.40.630.10">
    <property type="entry name" value="Zn peptidases"/>
    <property type="match status" value="1"/>
</dbReference>
<dbReference type="AlphaFoldDB" id="X0YNH2"/>
<dbReference type="Gene3D" id="3.30.70.360">
    <property type="match status" value="1"/>
</dbReference>
<dbReference type="GO" id="GO:0006508">
    <property type="term" value="P:proteolysis"/>
    <property type="evidence" value="ECO:0007669"/>
    <property type="project" value="UniProtKB-KW"/>
</dbReference>
<evidence type="ECO:0000256" key="2">
    <source>
        <dbReference type="ARBA" id="ARBA00022723"/>
    </source>
</evidence>
<reference evidence="4" key="1">
    <citation type="journal article" date="2014" name="Front. Microbiol.">
        <title>High frequency of phylogenetically diverse reductive dehalogenase-homologous genes in deep subseafloor sedimentary metagenomes.</title>
        <authorList>
            <person name="Kawai M."/>
            <person name="Futagami T."/>
            <person name="Toyoda A."/>
            <person name="Takaki Y."/>
            <person name="Nishi S."/>
            <person name="Hori S."/>
            <person name="Arai W."/>
            <person name="Tsubouchi T."/>
            <person name="Morono Y."/>
            <person name="Uchiyama I."/>
            <person name="Ito T."/>
            <person name="Fujiyama A."/>
            <person name="Inagaki F."/>
            <person name="Takami H."/>
        </authorList>
    </citation>
    <scope>NUCLEOTIDE SEQUENCE</scope>
    <source>
        <strain evidence="4">Expedition CK06-06</strain>
    </source>
</reference>
<name>X0YNH2_9ZZZZ</name>
<dbReference type="InterPro" id="IPR051458">
    <property type="entry name" value="Cyt/Met_Dipeptidase"/>
</dbReference>
<keyword evidence="1" id="KW-0645">Protease</keyword>
<dbReference type="PANTHER" id="PTHR43270">
    <property type="entry name" value="BETA-ALA-HIS DIPEPTIDASE"/>
    <property type="match status" value="1"/>
</dbReference>